<dbReference type="SUPFAM" id="SSF50969">
    <property type="entry name" value="YVTN repeat-like/Quinoprotein amine dehydrogenase"/>
    <property type="match status" value="1"/>
</dbReference>
<dbReference type="GO" id="GO:0016603">
    <property type="term" value="F:glutaminyl-peptide cyclotransferase activity"/>
    <property type="evidence" value="ECO:0007669"/>
    <property type="project" value="InterPro"/>
</dbReference>
<gene>
    <name evidence="1" type="ORF">G3N56_13980</name>
</gene>
<dbReference type="Pfam" id="PF05096">
    <property type="entry name" value="Glu_cyclase_2"/>
    <property type="match status" value="1"/>
</dbReference>
<dbReference type="InterPro" id="IPR015943">
    <property type="entry name" value="WD40/YVTN_repeat-like_dom_sf"/>
</dbReference>
<comment type="caution">
    <text evidence="1">The sequence shown here is derived from an EMBL/GenBank/DDBJ whole genome shotgun (WGS) entry which is preliminary data.</text>
</comment>
<dbReference type="AlphaFoldDB" id="A0A7K3NNT8"/>
<dbReference type="Gene3D" id="2.130.10.10">
    <property type="entry name" value="YVTN repeat-like/Quinoprotein amine dehydrogenase"/>
    <property type="match status" value="1"/>
</dbReference>
<name>A0A7K3NNT8_9BACT</name>
<evidence type="ECO:0000313" key="2">
    <source>
        <dbReference type="Proteomes" id="UP000469724"/>
    </source>
</evidence>
<dbReference type="EMBL" id="JAAGRQ010000064">
    <property type="protein sequence ID" value="NDY57841.1"/>
    <property type="molecule type" value="Genomic_DNA"/>
</dbReference>
<keyword evidence="2" id="KW-1185">Reference proteome</keyword>
<dbReference type="InterPro" id="IPR007788">
    <property type="entry name" value="QCT"/>
</dbReference>
<protein>
    <submittedName>
        <fullName evidence="1">Glutaminyl-peptide cyclotransferase</fullName>
    </submittedName>
</protein>
<dbReference type="PANTHER" id="PTHR31270:SF1">
    <property type="entry name" value="GLUTAMINYL-PEPTIDE CYCLOTRANSFERASE"/>
    <property type="match status" value="1"/>
</dbReference>
<dbReference type="Proteomes" id="UP000469724">
    <property type="component" value="Unassembled WGS sequence"/>
</dbReference>
<proteinExistence type="predicted"/>
<reference evidence="1 2" key="1">
    <citation type="submission" date="2020-02" db="EMBL/GenBank/DDBJ databases">
        <title>Comparative genomics of sulfur disproportionating microorganisms.</title>
        <authorList>
            <person name="Ward L.M."/>
            <person name="Bertran E."/>
            <person name="Johnston D.T."/>
        </authorList>
    </citation>
    <scope>NUCLEOTIDE SEQUENCE [LARGE SCALE GENOMIC DNA]</scope>
    <source>
        <strain evidence="1 2">DSM 3696</strain>
    </source>
</reference>
<dbReference type="RefSeq" id="WP_163302923.1">
    <property type="nucleotide sequence ID" value="NZ_JAAGRQ010000064.1"/>
</dbReference>
<dbReference type="InterPro" id="IPR011044">
    <property type="entry name" value="Quino_amine_DH_bsu"/>
</dbReference>
<sequence length="273" mass="29562">MGVLSRTAWVFLFFAICLAGGGVPERLDAADATPVIGWRVAGRHPHDPDAFTQGLCLRSGGRFYESTGRYGSSSLRVVDPATGRVRVRRNLPAAYFGEGLEEYGGRLYQLTWRENTVFVFDAATLDALGQKPLATEGWGICHDGTSFVVSDGTSVLRRYDQDTFAPGGRIRVADQGVPVEALNELECVDGRILANVWQTDLVAVIDPGDGRVVAWLDLSGLRALMPPLPPEAVANGLARDPDTGRLWVTGKLWPNMFELELAPLPQVGGKEAP</sequence>
<accession>A0A7K3NNT8</accession>
<keyword evidence="1" id="KW-0808">Transferase</keyword>
<dbReference type="PANTHER" id="PTHR31270">
    <property type="entry name" value="GLUTAMINYL-PEPTIDE CYCLOTRANSFERASE"/>
    <property type="match status" value="1"/>
</dbReference>
<organism evidence="1 2">
    <name type="scientific">Desulfolutivibrio sulfodismutans</name>
    <dbReference type="NCBI Taxonomy" id="63561"/>
    <lineage>
        <taxon>Bacteria</taxon>
        <taxon>Pseudomonadati</taxon>
        <taxon>Thermodesulfobacteriota</taxon>
        <taxon>Desulfovibrionia</taxon>
        <taxon>Desulfovibrionales</taxon>
        <taxon>Desulfovibrionaceae</taxon>
        <taxon>Desulfolutivibrio</taxon>
    </lineage>
</organism>
<evidence type="ECO:0000313" key="1">
    <source>
        <dbReference type="EMBL" id="NDY57841.1"/>
    </source>
</evidence>